<dbReference type="GO" id="GO:0047804">
    <property type="term" value="F:cysteine-S-conjugate beta-lyase activity"/>
    <property type="evidence" value="ECO:0007669"/>
    <property type="project" value="UniProtKB-EC"/>
</dbReference>
<dbReference type="PANTHER" id="PTHR43525:SF2">
    <property type="entry name" value="CYSTATHIONINE BETA-LYASE-RELATED"/>
    <property type="match status" value="1"/>
</dbReference>
<accession>A0AA37X886</accession>
<dbReference type="Gene3D" id="3.90.1150.10">
    <property type="entry name" value="Aspartate Aminotransferase, domain 1"/>
    <property type="match status" value="1"/>
</dbReference>
<proteinExistence type="inferred from homology"/>
<keyword evidence="7" id="KW-0808">Transferase</keyword>
<reference evidence="7 8" key="1">
    <citation type="journal article" date="2014" name="Int. J. Syst. Evol. Microbiol.">
        <title>Complete genome sequence of Corynebacterium casei LMG S-19264T (=DSM 44701T), isolated from a smear-ripened cheese.</title>
        <authorList>
            <consortium name="US DOE Joint Genome Institute (JGI-PGF)"/>
            <person name="Walter F."/>
            <person name="Albersmeier A."/>
            <person name="Kalinowski J."/>
            <person name="Ruckert C."/>
        </authorList>
    </citation>
    <scope>NUCLEOTIDE SEQUENCE [LARGE SCALE GENOMIC DNA]</scope>
    <source>
        <strain evidence="7 8">NBRC 112289</strain>
    </source>
</reference>
<name>A0AA37X886_9MICO</name>
<comment type="similarity">
    <text evidence="5">Belongs to the class-II pyridoxal-phosphate-dependent aminotransferase family. MalY/PatB cystathionine beta-lyase subfamily.</text>
</comment>
<protein>
    <recommendedName>
        <fullName evidence="2">cysteine-S-conjugate beta-lyase</fullName>
        <ecNumber evidence="2">4.4.1.13</ecNumber>
    </recommendedName>
</protein>
<dbReference type="RefSeq" id="WP_284229893.1">
    <property type="nucleotide sequence ID" value="NZ_BSUL01000001.1"/>
</dbReference>
<evidence type="ECO:0000313" key="8">
    <source>
        <dbReference type="Proteomes" id="UP001157160"/>
    </source>
</evidence>
<dbReference type="EMBL" id="BSUL01000001">
    <property type="protein sequence ID" value="GMA27359.1"/>
    <property type="molecule type" value="Genomic_DNA"/>
</dbReference>
<dbReference type="InterPro" id="IPR015421">
    <property type="entry name" value="PyrdxlP-dep_Trfase_major"/>
</dbReference>
<dbReference type="GO" id="GO:0030170">
    <property type="term" value="F:pyridoxal phosphate binding"/>
    <property type="evidence" value="ECO:0007669"/>
    <property type="project" value="InterPro"/>
</dbReference>
<dbReference type="InterPro" id="IPR015424">
    <property type="entry name" value="PyrdxlP-dep_Trfase"/>
</dbReference>
<evidence type="ECO:0000256" key="2">
    <source>
        <dbReference type="ARBA" id="ARBA00012224"/>
    </source>
</evidence>
<comment type="caution">
    <text evidence="7">The sequence shown here is derived from an EMBL/GenBank/DDBJ whole genome shotgun (WGS) entry which is preliminary data.</text>
</comment>
<organism evidence="7 8">
    <name type="scientific">Arenivirga flava</name>
    <dbReference type="NCBI Taxonomy" id="1930060"/>
    <lineage>
        <taxon>Bacteria</taxon>
        <taxon>Bacillati</taxon>
        <taxon>Actinomycetota</taxon>
        <taxon>Actinomycetes</taxon>
        <taxon>Micrococcales</taxon>
        <taxon>Microbacteriaceae</taxon>
        <taxon>Arenivirga</taxon>
    </lineage>
</organism>
<dbReference type="InterPro" id="IPR004839">
    <property type="entry name" value="Aminotransferase_I/II_large"/>
</dbReference>
<dbReference type="GO" id="GO:0008483">
    <property type="term" value="F:transaminase activity"/>
    <property type="evidence" value="ECO:0007669"/>
    <property type="project" value="UniProtKB-KW"/>
</dbReference>
<dbReference type="CDD" id="cd00609">
    <property type="entry name" value="AAT_like"/>
    <property type="match status" value="1"/>
</dbReference>
<evidence type="ECO:0000256" key="4">
    <source>
        <dbReference type="ARBA" id="ARBA00023239"/>
    </source>
</evidence>
<dbReference type="Gene3D" id="3.40.640.10">
    <property type="entry name" value="Type I PLP-dependent aspartate aminotransferase-like (Major domain)"/>
    <property type="match status" value="1"/>
</dbReference>
<gene>
    <name evidence="7" type="ORF">GCM10025874_06120</name>
</gene>
<dbReference type="SUPFAM" id="SSF53383">
    <property type="entry name" value="PLP-dependent transferases"/>
    <property type="match status" value="1"/>
</dbReference>
<evidence type="ECO:0000259" key="6">
    <source>
        <dbReference type="Pfam" id="PF00155"/>
    </source>
</evidence>
<dbReference type="Proteomes" id="UP001157160">
    <property type="component" value="Unassembled WGS sequence"/>
</dbReference>
<feature type="domain" description="Aminotransferase class I/classII large" evidence="6">
    <location>
        <begin position="40"/>
        <end position="377"/>
    </location>
</feature>
<keyword evidence="3" id="KW-0663">Pyridoxal phosphate</keyword>
<comment type="cofactor">
    <cofactor evidence="1">
        <name>pyridoxal 5'-phosphate</name>
        <dbReference type="ChEBI" id="CHEBI:597326"/>
    </cofactor>
</comment>
<dbReference type="EC" id="4.4.1.13" evidence="2"/>
<sequence length="390" mass="41413">MARHDDWDALTPEALRERGGLKWTLTDPRGVPALGAWVAEMDFGTAPPVLEALREVTERGDFGYASEALHERMGDAAADWMGHRYGWRPEAAHVHPLADVIQGLVLAITEFSRPGAPVIVPTPAYMPFLDVPPSLGRQVLQLPFLRDAGGGFAMDLDALDAAFAAGADVLVLANPGNPTGKVFARDELIAIAEVAARHDARVFADEIHAPLTLHGRRHVPYASVSPEAARTAVTAMSASKAWNLPGLKTAQIVLTNPRDRARWGSIGFMASHGASTPGLHATIAAYAAGEPWLDEVTAYLEGNDRTLREGLAAVLPEARVAPLEGTYLAWIDLTAYAALGEPADRLLDAGVAVNAGPSFGLAGAGHVRVNLATGRRVVEEIVARAAELAR</sequence>
<keyword evidence="4" id="KW-0456">Lyase</keyword>
<dbReference type="InterPro" id="IPR015422">
    <property type="entry name" value="PyrdxlP-dep_Trfase_small"/>
</dbReference>
<dbReference type="Pfam" id="PF00155">
    <property type="entry name" value="Aminotran_1_2"/>
    <property type="match status" value="1"/>
</dbReference>
<evidence type="ECO:0000256" key="1">
    <source>
        <dbReference type="ARBA" id="ARBA00001933"/>
    </source>
</evidence>
<keyword evidence="8" id="KW-1185">Reference proteome</keyword>
<dbReference type="AlphaFoldDB" id="A0AA37X886"/>
<evidence type="ECO:0000256" key="5">
    <source>
        <dbReference type="ARBA" id="ARBA00037974"/>
    </source>
</evidence>
<evidence type="ECO:0000313" key="7">
    <source>
        <dbReference type="EMBL" id="GMA27359.1"/>
    </source>
</evidence>
<evidence type="ECO:0000256" key="3">
    <source>
        <dbReference type="ARBA" id="ARBA00022898"/>
    </source>
</evidence>
<keyword evidence="7" id="KW-0032">Aminotransferase</keyword>
<dbReference type="InterPro" id="IPR051798">
    <property type="entry name" value="Class-II_PLP-Dep_Aminotrans"/>
</dbReference>
<dbReference type="PANTHER" id="PTHR43525">
    <property type="entry name" value="PROTEIN MALY"/>
    <property type="match status" value="1"/>
</dbReference>